<dbReference type="EnsemblMetazoa" id="XM_011408453.2">
    <property type="protein sequence ID" value="XP_011406755.1"/>
    <property type="gene ID" value="LOC105314342"/>
</dbReference>
<keyword evidence="1" id="KW-0560">Oxidoreductase</keyword>
<name>A0A1X7VQZ9_AMPQE</name>
<accession>A0A1X7VQZ9</accession>
<dbReference type="GO" id="GO:0016616">
    <property type="term" value="F:oxidoreductase activity, acting on the CH-OH group of donors, NAD or NADP as acceptor"/>
    <property type="evidence" value="ECO:0007669"/>
    <property type="project" value="InterPro"/>
</dbReference>
<dbReference type="GO" id="GO:0006694">
    <property type="term" value="P:steroid biosynthetic process"/>
    <property type="evidence" value="ECO:0007669"/>
    <property type="project" value="InterPro"/>
</dbReference>
<organism evidence="4">
    <name type="scientific">Amphimedon queenslandica</name>
    <name type="common">Sponge</name>
    <dbReference type="NCBI Taxonomy" id="400682"/>
    <lineage>
        <taxon>Eukaryota</taxon>
        <taxon>Metazoa</taxon>
        <taxon>Porifera</taxon>
        <taxon>Demospongiae</taxon>
        <taxon>Heteroscleromorpha</taxon>
        <taxon>Haplosclerida</taxon>
        <taxon>Niphatidae</taxon>
        <taxon>Amphimedon</taxon>
    </lineage>
</organism>
<evidence type="ECO:0000256" key="1">
    <source>
        <dbReference type="ARBA" id="ARBA00023002"/>
    </source>
</evidence>
<dbReference type="InParanoid" id="A0A1X7VQZ9"/>
<evidence type="ECO:0000313" key="5">
    <source>
        <dbReference type="Proteomes" id="UP000007879"/>
    </source>
</evidence>
<dbReference type="Pfam" id="PF01073">
    <property type="entry name" value="3Beta_HSD"/>
    <property type="match status" value="1"/>
</dbReference>
<gene>
    <name evidence="4" type="primary">105314342</name>
</gene>
<reference evidence="4" key="2">
    <citation type="submission" date="2017-05" db="UniProtKB">
        <authorList>
            <consortium name="EnsemblMetazoa"/>
        </authorList>
    </citation>
    <scope>IDENTIFICATION</scope>
</reference>
<keyword evidence="2" id="KW-1133">Transmembrane helix</keyword>
<dbReference type="PANTHER" id="PTHR10366">
    <property type="entry name" value="NAD DEPENDENT EPIMERASE/DEHYDRATASE"/>
    <property type="match status" value="1"/>
</dbReference>
<keyword evidence="2" id="KW-0812">Transmembrane</keyword>
<dbReference type="KEGG" id="aqu:105314342"/>
<keyword evidence="5" id="KW-1185">Reference proteome</keyword>
<sequence length="424" mass="47405">MGCPMFERRFALKRPSEYPFQSLYRPWSWLLSSFNNVALLAFLFILAIALYKRYRKKRGAEKFTYRKVVTNKESNENKESLISVLVIGGSGNLGQCLTEQLVNDGNYVVHSLDLIIPPESKMIPGVSSYIRANICSPEELAIAFQETPVDVVFQTAGLIPTVKTKDSELFRVNRDGTRNVVNACKEARVKRLIYTSTCDVVLSSDKDQVIKMADETYPYPKDPLNAYAASKAEGERIVLDANSTTMATCVIRPSIIASPYSGLCHGLLMSRGGYIGDGTSQQSLVEAGACANGHILAEKRLRESTEEIGGQVFQLGGVSYEWRELANYGLDESGYTAWGHPRRSSYPKWLVKVAAFFNVLIYNLTGYCPINQFLDVASVEFITRSYTFRSDKAERMLGWPQHPPLDDVLVGIIDEYEANSKKSK</sequence>
<dbReference type="SUPFAM" id="SSF51735">
    <property type="entry name" value="NAD(P)-binding Rossmann-fold domains"/>
    <property type="match status" value="1"/>
</dbReference>
<dbReference type="eggNOG" id="KOG1430">
    <property type="taxonomic scope" value="Eukaryota"/>
</dbReference>
<evidence type="ECO:0000313" key="4">
    <source>
        <dbReference type="EnsemblMetazoa" id="Aqu2.1.42776_001"/>
    </source>
</evidence>
<feature type="transmembrane region" description="Helical" evidence="2">
    <location>
        <begin position="27"/>
        <end position="51"/>
    </location>
</feature>
<reference evidence="5" key="1">
    <citation type="journal article" date="2010" name="Nature">
        <title>The Amphimedon queenslandica genome and the evolution of animal complexity.</title>
        <authorList>
            <person name="Srivastava M."/>
            <person name="Simakov O."/>
            <person name="Chapman J."/>
            <person name="Fahey B."/>
            <person name="Gauthier M.E."/>
            <person name="Mitros T."/>
            <person name="Richards G.S."/>
            <person name="Conaco C."/>
            <person name="Dacre M."/>
            <person name="Hellsten U."/>
            <person name="Larroux C."/>
            <person name="Putnam N.H."/>
            <person name="Stanke M."/>
            <person name="Adamska M."/>
            <person name="Darling A."/>
            <person name="Degnan S.M."/>
            <person name="Oakley T.H."/>
            <person name="Plachetzki D.C."/>
            <person name="Zhai Y."/>
            <person name="Adamski M."/>
            <person name="Calcino A."/>
            <person name="Cummins S.F."/>
            <person name="Goodstein D.M."/>
            <person name="Harris C."/>
            <person name="Jackson D.J."/>
            <person name="Leys S.P."/>
            <person name="Shu S."/>
            <person name="Woodcroft B.J."/>
            <person name="Vervoort M."/>
            <person name="Kosik K.S."/>
            <person name="Manning G."/>
            <person name="Degnan B.M."/>
            <person name="Rokhsar D.S."/>
        </authorList>
    </citation>
    <scope>NUCLEOTIDE SEQUENCE [LARGE SCALE GENOMIC DNA]</scope>
</reference>
<dbReference type="Gene3D" id="3.40.50.720">
    <property type="entry name" value="NAD(P)-binding Rossmann-like Domain"/>
    <property type="match status" value="1"/>
</dbReference>
<keyword evidence="2" id="KW-0472">Membrane</keyword>
<dbReference type="InterPro" id="IPR050425">
    <property type="entry name" value="NAD(P)_dehydrat-like"/>
</dbReference>
<dbReference type="EnsemblMetazoa" id="Aqu2.1.42776_001">
    <property type="protein sequence ID" value="Aqu2.1.42776_001"/>
    <property type="gene ID" value="Aqu2.1.42776"/>
</dbReference>
<dbReference type="InterPro" id="IPR036291">
    <property type="entry name" value="NAD(P)-bd_dom_sf"/>
</dbReference>
<dbReference type="STRING" id="400682.A0A1X7VQZ9"/>
<feature type="domain" description="3-beta hydroxysteroid dehydrogenase/isomerase" evidence="3">
    <location>
        <begin position="85"/>
        <end position="313"/>
    </location>
</feature>
<dbReference type="OrthoDB" id="10262413at2759"/>
<protein>
    <recommendedName>
        <fullName evidence="3">3-beta hydroxysteroid dehydrogenase/isomerase domain-containing protein</fullName>
    </recommendedName>
</protein>
<dbReference type="InterPro" id="IPR002225">
    <property type="entry name" value="3Beta_OHSteriod_DH/Estase"/>
</dbReference>
<dbReference type="AlphaFoldDB" id="A0A1X7VQZ9"/>
<evidence type="ECO:0000256" key="2">
    <source>
        <dbReference type="SAM" id="Phobius"/>
    </source>
</evidence>
<evidence type="ECO:0000259" key="3">
    <source>
        <dbReference type="Pfam" id="PF01073"/>
    </source>
</evidence>
<proteinExistence type="predicted"/>
<dbReference type="PANTHER" id="PTHR10366:SF355">
    <property type="entry name" value="3-BETA HYDROXYSTEROID DEHYDROGENASE_ISOMERASE DOMAIN-CONTAINING PROTEIN"/>
    <property type="match status" value="1"/>
</dbReference>
<dbReference type="Proteomes" id="UP000007879">
    <property type="component" value="Unassembled WGS sequence"/>
</dbReference>